<feature type="domain" description="Ribosomal RNA adenine methylase transferase N-terminal" evidence="9">
    <location>
        <begin position="47"/>
        <end position="220"/>
    </location>
</feature>
<evidence type="ECO:0000256" key="4">
    <source>
        <dbReference type="ARBA" id="ARBA00022679"/>
    </source>
</evidence>
<sequence>MTDPTPSASGTAPAPLFGASDIRRLAGEIGVRPTKTLGQNFVIDGNTIRRIVAAAGIGPDETVLEIGPGLGSLTLGLLDAAKAVVAVEIDPVLAAKLPETIRQWRPDSTGDFHLVLADAMKVTELPAEPAALVANLPYNVAVPVVLHLLQNFPSIRHGLVMVQDEVADRLAAEPGSKIYGVPSVKAAWYSSMRKAGIIGMNVFWPAPKIQSGLVAFTRREPPATTASRREVFAVIDAAFAQRRKTLRAALAGWAGSAAEAERCLVAAGVDPTARGEVIDIAAFARIAEARAAADA</sequence>
<evidence type="ECO:0000256" key="5">
    <source>
        <dbReference type="ARBA" id="ARBA00022691"/>
    </source>
</evidence>
<evidence type="ECO:0000256" key="6">
    <source>
        <dbReference type="ARBA" id="ARBA00022884"/>
    </source>
</evidence>
<feature type="binding site" evidence="7 8">
    <location>
        <position position="42"/>
    </location>
    <ligand>
        <name>S-adenosyl-L-methionine</name>
        <dbReference type="ChEBI" id="CHEBI:59789"/>
    </ligand>
</feature>
<dbReference type="PROSITE" id="PS51689">
    <property type="entry name" value="SAM_RNA_A_N6_MT"/>
    <property type="match status" value="1"/>
</dbReference>
<dbReference type="PROSITE" id="PS01131">
    <property type="entry name" value="RRNA_A_DIMETH"/>
    <property type="match status" value="1"/>
</dbReference>
<evidence type="ECO:0000256" key="1">
    <source>
        <dbReference type="ARBA" id="ARBA00022490"/>
    </source>
</evidence>
<dbReference type="HAMAP" id="MF_00607">
    <property type="entry name" value="16SrRNA_methyltr_A"/>
    <property type="match status" value="1"/>
</dbReference>
<keyword evidence="2 7" id="KW-0698">rRNA processing</keyword>
<dbReference type="InterPro" id="IPR001737">
    <property type="entry name" value="KsgA/Erm"/>
</dbReference>
<dbReference type="PANTHER" id="PTHR11727:SF7">
    <property type="entry name" value="DIMETHYLADENOSINE TRANSFERASE-RELATED"/>
    <property type="match status" value="1"/>
</dbReference>
<comment type="similarity">
    <text evidence="7">Belongs to the class I-like SAM-binding methyltransferase superfamily. rRNA adenine N(6)-methyltransferase family. RsmA subfamily.</text>
</comment>
<comment type="caution">
    <text evidence="10">The sequence shown here is derived from an EMBL/GenBank/DDBJ whole genome shotgun (WGS) entry which is preliminary data.</text>
</comment>
<evidence type="ECO:0000256" key="8">
    <source>
        <dbReference type="PROSITE-ProRule" id="PRU01026"/>
    </source>
</evidence>
<gene>
    <name evidence="7" type="primary">rsmA</name>
    <name evidence="7" type="synonym">ksgA</name>
    <name evidence="10" type="ORF">DBZ45_14030</name>
</gene>
<keyword evidence="3 7" id="KW-0489">Methyltransferase</keyword>
<name>A0A328HEK2_ARTGO</name>
<dbReference type="GO" id="GO:0005829">
    <property type="term" value="C:cytosol"/>
    <property type="evidence" value="ECO:0007669"/>
    <property type="project" value="TreeGrafter"/>
</dbReference>
<dbReference type="AlphaFoldDB" id="A0A328HEK2"/>
<feature type="binding site" evidence="7 8">
    <location>
        <position position="67"/>
    </location>
    <ligand>
        <name>S-adenosyl-L-methionine</name>
        <dbReference type="ChEBI" id="CHEBI:59789"/>
    </ligand>
</feature>
<dbReference type="EMBL" id="QLNP01000089">
    <property type="protein sequence ID" value="RAM36601.1"/>
    <property type="molecule type" value="Genomic_DNA"/>
</dbReference>
<evidence type="ECO:0000259" key="9">
    <source>
        <dbReference type="SMART" id="SM00650"/>
    </source>
</evidence>
<keyword evidence="5 7" id="KW-0949">S-adenosyl-L-methionine</keyword>
<dbReference type="Gene3D" id="3.40.50.150">
    <property type="entry name" value="Vaccinia Virus protein VP39"/>
    <property type="match status" value="1"/>
</dbReference>
<evidence type="ECO:0000313" key="10">
    <source>
        <dbReference type="EMBL" id="RAM36601.1"/>
    </source>
</evidence>
<dbReference type="Pfam" id="PF00398">
    <property type="entry name" value="RrnaAD"/>
    <property type="match status" value="1"/>
</dbReference>
<dbReference type="PANTHER" id="PTHR11727">
    <property type="entry name" value="DIMETHYLADENOSINE TRANSFERASE"/>
    <property type="match status" value="1"/>
</dbReference>
<keyword evidence="6 7" id="KW-0694">RNA-binding</keyword>
<dbReference type="Gene3D" id="1.10.8.100">
    <property type="entry name" value="Ribosomal RNA adenine dimethylase-like, domain 2"/>
    <property type="match status" value="1"/>
</dbReference>
<dbReference type="InterPro" id="IPR023165">
    <property type="entry name" value="rRNA_Ade_diMease-like_C"/>
</dbReference>
<keyword evidence="1 7" id="KW-0963">Cytoplasm</keyword>
<evidence type="ECO:0000256" key="2">
    <source>
        <dbReference type="ARBA" id="ARBA00022552"/>
    </source>
</evidence>
<dbReference type="EC" id="2.1.1.182" evidence="7"/>
<dbReference type="FunFam" id="3.40.50.150:FF:000023">
    <property type="entry name" value="Ribosomal RNA small subunit methyltransferase A"/>
    <property type="match status" value="1"/>
</dbReference>
<protein>
    <recommendedName>
        <fullName evidence="7">Ribosomal RNA small subunit methyltransferase A</fullName>
        <ecNumber evidence="7">2.1.1.182</ecNumber>
    </recommendedName>
    <alternativeName>
        <fullName evidence="7">16S rRNA (adenine(1518)-N(6)/adenine(1519)-N(6))-dimethyltransferase</fullName>
    </alternativeName>
    <alternativeName>
        <fullName evidence="7">16S rRNA dimethyladenosine transferase</fullName>
    </alternativeName>
    <alternativeName>
        <fullName evidence="7">16S rRNA dimethylase</fullName>
    </alternativeName>
    <alternativeName>
        <fullName evidence="7">S-adenosylmethionine-6-N', N'-adenosyl(rRNA) dimethyltransferase</fullName>
    </alternativeName>
</protein>
<accession>A0A328HEK2</accession>
<dbReference type="NCBIfam" id="TIGR00755">
    <property type="entry name" value="ksgA"/>
    <property type="match status" value="1"/>
</dbReference>
<evidence type="ECO:0000313" key="11">
    <source>
        <dbReference type="Proteomes" id="UP000249166"/>
    </source>
</evidence>
<dbReference type="SMART" id="SM00650">
    <property type="entry name" value="rADc"/>
    <property type="match status" value="1"/>
</dbReference>
<evidence type="ECO:0000256" key="3">
    <source>
        <dbReference type="ARBA" id="ARBA00022603"/>
    </source>
</evidence>
<feature type="binding site" evidence="7 8">
    <location>
        <position position="40"/>
    </location>
    <ligand>
        <name>S-adenosyl-L-methionine</name>
        <dbReference type="ChEBI" id="CHEBI:59789"/>
    </ligand>
</feature>
<organism evidence="10 11">
    <name type="scientific">Arthrobacter globiformis</name>
    <dbReference type="NCBI Taxonomy" id="1665"/>
    <lineage>
        <taxon>Bacteria</taxon>
        <taxon>Bacillati</taxon>
        <taxon>Actinomycetota</taxon>
        <taxon>Actinomycetes</taxon>
        <taxon>Micrococcales</taxon>
        <taxon>Micrococcaceae</taxon>
        <taxon>Arthrobacter</taxon>
    </lineage>
</organism>
<dbReference type="InterPro" id="IPR011530">
    <property type="entry name" value="rRNA_adenine_dimethylase"/>
</dbReference>
<dbReference type="InterPro" id="IPR020596">
    <property type="entry name" value="rRNA_Ade_Mease_Trfase_CS"/>
</dbReference>
<dbReference type="Proteomes" id="UP000249166">
    <property type="component" value="Unassembled WGS sequence"/>
</dbReference>
<feature type="binding site" evidence="7 8">
    <location>
        <position position="88"/>
    </location>
    <ligand>
        <name>S-adenosyl-L-methionine</name>
        <dbReference type="ChEBI" id="CHEBI:59789"/>
    </ligand>
</feature>
<evidence type="ECO:0000256" key="7">
    <source>
        <dbReference type="HAMAP-Rule" id="MF_00607"/>
    </source>
</evidence>
<dbReference type="RefSeq" id="WP_111904500.1">
    <property type="nucleotide sequence ID" value="NZ_QLNP01000089.1"/>
</dbReference>
<comment type="catalytic activity">
    <reaction evidence="7">
        <text>adenosine(1518)/adenosine(1519) in 16S rRNA + 4 S-adenosyl-L-methionine = N(6)-dimethyladenosine(1518)/N(6)-dimethyladenosine(1519) in 16S rRNA + 4 S-adenosyl-L-homocysteine + 4 H(+)</text>
        <dbReference type="Rhea" id="RHEA:19609"/>
        <dbReference type="Rhea" id="RHEA-COMP:10232"/>
        <dbReference type="Rhea" id="RHEA-COMP:10233"/>
        <dbReference type="ChEBI" id="CHEBI:15378"/>
        <dbReference type="ChEBI" id="CHEBI:57856"/>
        <dbReference type="ChEBI" id="CHEBI:59789"/>
        <dbReference type="ChEBI" id="CHEBI:74411"/>
        <dbReference type="ChEBI" id="CHEBI:74493"/>
        <dbReference type="EC" id="2.1.1.182"/>
    </reaction>
</comment>
<feature type="binding site" evidence="7 8">
    <location>
        <position position="118"/>
    </location>
    <ligand>
        <name>S-adenosyl-L-methionine</name>
        <dbReference type="ChEBI" id="CHEBI:59789"/>
    </ligand>
</feature>
<feature type="binding site" evidence="7 8">
    <location>
        <position position="135"/>
    </location>
    <ligand>
        <name>S-adenosyl-L-methionine</name>
        <dbReference type="ChEBI" id="CHEBI:59789"/>
    </ligand>
</feature>
<dbReference type="InterPro" id="IPR029063">
    <property type="entry name" value="SAM-dependent_MTases_sf"/>
</dbReference>
<dbReference type="GO" id="GO:0052908">
    <property type="term" value="F:16S rRNA (adenine(1518)-N(6)/adenine(1519)-N(6))-dimethyltransferase activity"/>
    <property type="evidence" value="ECO:0007669"/>
    <property type="project" value="UniProtKB-EC"/>
</dbReference>
<dbReference type="FunFam" id="1.10.8.100:FF:000003">
    <property type="entry name" value="Ribosomal RNA small subunit methyltransferase A"/>
    <property type="match status" value="1"/>
</dbReference>
<dbReference type="GO" id="GO:0003723">
    <property type="term" value="F:RNA binding"/>
    <property type="evidence" value="ECO:0007669"/>
    <property type="project" value="UniProtKB-UniRule"/>
</dbReference>
<comment type="subcellular location">
    <subcellularLocation>
        <location evidence="7">Cytoplasm</location>
    </subcellularLocation>
</comment>
<comment type="function">
    <text evidence="7">Specifically dimethylates two adjacent adenosines (A1518 and A1519) in the loop of a conserved hairpin near the 3'-end of 16S rRNA in the 30S particle. May play a critical role in biogenesis of 30S subunits.</text>
</comment>
<dbReference type="SUPFAM" id="SSF53335">
    <property type="entry name" value="S-adenosyl-L-methionine-dependent methyltransferases"/>
    <property type="match status" value="1"/>
</dbReference>
<keyword evidence="4 7" id="KW-0808">Transferase</keyword>
<dbReference type="InterPro" id="IPR020598">
    <property type="entry name" value="rRNA_Ade_methylase_Trfase_N"/>
</dbReference>
<dbReference type="OrthoDB" id="9814755at2"/>
<proteinExistence type="inferred from homology"/>
<reference evidence="10 11" key="1">
    <citation type="submission" date="2018-04" db="EMBL/GenBank/DDBJ databases">
        <title>Bacteria isolated from cave deposits of Manipur.</title>
        <authorList>
            <person name="Sahoo D."/>
            <person name="Sarangthem I."/>
            <person name="Nandeibam J."/>
        </authorList>
    </citation>
    <scope>NUCLEOTIDE SEQUENCE [LARGE SCALE GENOMIC DNA]</scope>
    <source>
        <strain evidence="11">mrc11</strain>
    </source>
</reference>